<keyword evidence="14" id="KW-1185">Reference proteome</keyword>
<dbReference type="CDD" id="cd00310">
    <property type="entry name" value="ATP-synt_Fo_a_6"/>
    <property type="match status" value="1"/>
</dbReference>
<dbReference type="Gene3D" id="1.20.120.220">
    <property type="entry name" value="ATP synthase, F0 complex, subunit A"/>
    <property type="match status" value="1"/>
</dbReference>
<sequence length="219" mass="23977">MEFFPRVVFILPLFGINIPVTETVVVTWGIMAGLIIFGYVAGKNFERIPHGLQNVVEILYEGLEGLIKSTMGEGKDGFVPYIGTLAMFLAVANLIGLLTFRPPTADLSTTLTLAGITFVLTQYEGLKRKGVTGYIKGFFEPLPFMAPLNVIGQIANPFSMAFRLFGNILGGMIIMGLVYSVVPVLIPAPLHFYFDVFAGVLQTFIFIMLTMTFVTMAAD</sequence>
<dbReference type="GO" id="GO:0016787">
    <property type="term" value="F:hydrolase activity"/>
    <property type="evidence" value="ECO:0007669"/>
    <property type="project" value="UniProtKB-KW"/>
</dbReference>
<dbReference type="GO" id="GO:0042777">
    <property type="term" value="P:proton motive force-driven plasma membrane ATP synthesis"/>
    <property type="evidence" value="ECO:0007669"/>
    <property type="project" value="TreeGrafter"/>
</dbReference>
<dbReference type="PANTHER" id="PTHR42823:SF3">
    <property type="entry name" value="ATP SYNTHASE SUBUNIT A, CHLOROPLASTIC"/>
    <property type="match status" value="1"/>
</dbReference>
<dbReference type="EMBL" id="CP033169">
    <property type="protein sequence ID" value="AYO31788.1"/>
    <property type="molecule type" value="Genomic_DNA"/>
</dbReference>
<keyword evidence="10 11" id="KW-0066">ATP synthesis</keyword>
<comment type="similarity">
    <text evidence="2 11 12">Belongs to the ATPase A chain family.</text>
</comment>
<evidence type="ECO:0000256" key="3">
    <source>
        <dbReference type="ARBA" id="ARBA00022448"/>
    </source>
</evidence>
<name>A0A3G2R9T5_9FIRM</name>
<dbReference type="InterPro" id="IPR035908">
    <property type="entry name" value="F0_ATP_A_sf"/>
</dbReference>
<keyword evidence="3 11" id="KW-0813">Transport</keyword>
<dbReference type="GO" id="GO:0005886">
    <property type="term" value="C:plasma membrane"/>
    <property type="evidence" value="ECO:0007669"/>
    <property type="project" value="UniProtKB-SubCell"/>
</dbReference>
<evidence type="ECO:0000256" key="7">
    <source>
        <dbReference type="ARBA" id="ARBA00022989"/>
    </source>
</evidence>
<evidence type="ECO:0000256" key="12">
    <source>
        <dbReference type="RuleBase" id="RU000483"/>
    </source>
</evidence>
<comment type="subcellular location">
    <subcellularLocation>
        <location evidence="11 12">Cell membrane</location>
        <topology evidence="11 12">Multi-pass membrane protein</topology>
    </subcellularLocation>
    <subcellularLocation>
        <location evidence="1">Membrane</location>
        <topology evidence="1">Multi-pass membrane protein</topology>
    </subcellularLocation>
</comment>
<evidence type="ECO:0000256" key="9">
    <source>
        <dbReference type="ARBA" id="ARBA00023136"/>
    </source>
</evidence>
<evidence type="ECO:0000256" key="10">
    <source>
        <dbReference type="ARBA" id="ARBA00023310"/>
    </source>
</evidence>
<dbReference type="Pfam" id="PF00119">
    <property type="entry name" value="ATP-synt_A"/>
    <property type="match status" value="1"/>
</dbReference>
<feature type="transmembrane region" description="Helical" evidence="11">
    <location>
        <begin position="192"/>
        <end position="218"/>
    </location>
</feature>
<dbReference type="PRINTS" id="PR00123">
    <property type="entry name" value="ATPASEA"/>
</dbReference>
<keyword evidence="9 11" id="KW-0472">Membrane</keyword>
<dbReference type="Proteomes" id="UP000280960">
    <property type="component" value="Chromosome"/>
</dbReference>
<comment type="function">
    <text evidence="11 12">Key component of the proton channel; it plays a direct role in the translocation of protons across the membrane.</text>
</comment>
<dbReference type="PANTHER" id="PTHR42823">
    <property type="entry name" value="ATP SYNTHASE SUBUNIT A, CHLOROPLASTIC"/>
    <property type="match status" value="1"/>
</dbReference>
<keyword evidence="6 11" id="KW-0375">Hydrogen ion transport</keyword>
<evidence type="ECO:0000256" key="6">
    <source>
        <dbReference type="ARBA" id="ARBA00022781"/>
    </source>
</evidence>
<evidence type="ECO:0000256" key="4">
    <source>
        <dbReference type="ARBA" id="ARBA00022547"/>
    </source>
</evidence>
<evidence type="ECO:0000313" key="14">
    <source>
        <dbReference type="Proteomes" id="UP000280960"/>
    </source>
</evidence>
<keyword evidence="4 11" id="KW-0138">CF(0)</keyword>
<gene>
    <name evidence="11 13" type="primary">atpB</name>
    <name evidence="13" type="ORF">D2962_15320</name>
</gene>
<feature type="transmembrane region" description="Helical" evidence="11">
    <location>
        <begin position="20"/>
        <end position="41"/>
    </location>
</feature>
<dbReference type="InterPro" id="IPR000568">
    <property type="entry name" value="ATP_synth_F0_asu"/>
</dbReference>
<dbReference type="HAMAP" id="MF_01393">
    <property type="entry name" value="ATP_synth_a_bact"/>
    <property type="match status" value="1"/>
</dbReference>
<keyword evidence="8 11" id="KW-0406">Ion transport</keyword>
<protein>
    <recommendedName>
        <fullName evidence="11 12">ATP synthase subunit a</fullName>
    </recommendedName>
    <alternativeName>
        <fullName evidence="11">ATP synthase F0 sector subunit a</fullName>
    </alternativeName>
    <alternativeName>
        <fullName evidence="11">F-ATPase subunit 6</fullName>
    </alternativeName>
</protein>
<dbReference type="GO" id="GO:0046933">
    <property type="term" value="F:proton-transporting ATP synthase activity, rotational mechanism"/>
    <property type="evidence" value="ECO:0007669"/>
    <property type="project" value="UniProtKB-UniRule"/>
</dbReference>
<keyword evidence="11" id="KW-1003">Cell membrane</keyword>
<organism evidence="13 14">
    <name type="scientific">Biomaibacter acetigenes</name>
    <dbReference type="NCBI Taxonomy" id="2316383"/>
    <lineage>
        <taxon>Bacteria</taxon>
        <taxon>Bacillati</taxon>
        <taxon>Bacillota</taxon>
        <taxon>Clostridia</taxon>
        <taxon>Thermosediminibacterales</taxon>
        <taxon>Tepidanaerobacteraceae</taxon>
        <taxon>Biomaibacter</taxon>
    </lineage>
</organism>
<reference evidence="13 14" key="1">
    <citation type="submission" date="2018-10" db="EMBL/GenBank/DDBJ databases">
        <authorList>
            <person name="Zhang X."/>
        </authorList>
    </citation>
    <scope>NUCLEOTIDE SEQUENCE [LARGE SCALE GENOMIC DNA]</scope>
    <source>
        <strain evidence="13 14">SK-G1</strain>
    </source>
</reference>
<dbReference type="PROSITE" id="PS00449">
    <property type="entry name" value="ATPASE_A"/>
    <property type="match status" value="1"/>
</dbReference>
<dbReference type="KEGG" id="bacg:D2962_15320"/>
<feature type="transmembrane region" description="Helical" evidence="11">
    <location>
        <begin position="164"/>
        <end position="186"/>
    </location>
</feature>
<keyword evidence="13" id="KW-0378">Hydrolase</keyword>
<evidence type="ECO:0000256" key="11">
    <source>
        <dbReference type="HAMAP-Rule" id="MF_01393"/>
    </source>
</evidence>
<dbReference type="SUPFAM" id="SSF81336">
    <property type="entry name" value="F1F0 ATP synthase subunit A"/>
    <property type="match status" value="1"/>
</dbReference>
<dbReference type="NCBIfam" id="TIGR01131">
    <property type="entry name" value="ATP_synt_6_or_A"/>
    <property type="match status" value="1"/>
</dbReference>
<dbReference type="RefSeq" id="WP_122015489.1">
    <property type="nucleotide sequence ID" value="NZ_CP033169.1"/>
</dbReference>
<keyword evidence="5 11" id="KW-0812">Transmembrane</keyword>
<evidence type="ECO:0000256" key="8">
    <source>
        <dbReference type="ARBA" id="ARBA00023065"/>
    </source>
</evidence>
<proteinExistence type="inferred from homology"/>
<dbReference type="InterPro" id="IPR045082">
    <property type="entry name" value="ATP_syn_F0_a_bact/chloroplast"/>
</dbReference>
<evidence type="ECO:0000256" key="2">
    <source>
        <dbReference type="ARBA" id="ARBA00006810"/>
    </source>
</evidence>
<dbReference type="GO" id="GO:0045259">
    <property type="term" value="C:proton-transporting ATP synthase complex"/>
    <property type="evidence" value="ECO:0007669"/>
    <property type="project" value="UniProtKB-KW"/>
</dbReference>
<evidence type="ECO:0000256" key="1">
    <source>
        <dbReference type="ARBA" id="ARBA00004141"/>
    </source>
</evidence>
<dbReference type="InterPro" id="IPR023011">
    <property type="entry name" value="ATP_synth_F0_asu_AS"/>
</dbReference>
<evidence type="ECO:0000313" key="13">
    <source>
        <dbReference type="EMBL" id="AYO31788.1"/>
    </source>
</evidence>
<evidence type="ECO:0000256" key="5">
    <source>
        <dbReference type="ARBA" id="ARBA00022692"/>
    </source>
</evidence>
<dbReference type="AlphaFoldDB" id="A0A3G2R9T5"/>
<accession>A0A3G2R9T5</accession>
<keyword evidence="7 11" id="KW-1133">Transmembrane helix</keyword>
<feature type="transmembrane region" description="Helical" evidence="11">
    <location>
        <begin position="78"/>
        <end position="101"/>
    </location>
</feature>